<evidence type="ECO:0000313" key="2">
    <source>
        <dbReference type="EMBL" id="GFG48685.1"/>
    </source>
</evidence>
<evidence type="ECO:0000313" key="3">
    <source>
        <dbReference type="EMBL" id="PEG39490.1"/>
    </source>
</evidence>
<comment type="caution">
    <text evidence="3">The sequence shown here is derived from an EMBL/GenBank/DDBJ whole genome shotgun (WGS) entry which is preliminary data.</text>
</comment>
<dbReference type="Proteomes" id="UP000220914">
    <property type="component" value="Unassembled WGS sequence"/>
</dbReference>
<reference evidence="2" key="3">
    <citation type="submission" date="2020-02" db="EMBL/GenBank/DDBJ databases">
        <authorList>
            <person name="Matsumoto Y."/>
            <person name="Motooka D."/>
            <person name="Nakamura S."/>
        </authorList>
    </citation>
    <scope>NUCLEOTIDE SEQUENCE</scope>
    <source>
        <strain evidence="2">JCM 6377</strain>
    </source>
</reference>
<organism evidence="3 4">
    <name type="scientific">Mycolicibacterium agri</name>
    <name type="common">Mycobacterium agri</name>
    <dbReference type="NCBI Taxonomy" id="36811"/>
    <lineage>
        <taxon>Bacteria</taxon>
        <taxon>Bacillati</taxon>
        <taxon>Actinomycetota</taxon>
        <taxon>Actinomycetes</taxon>
        <taxon>Mycobacteriales</taxon>
        <taxon>Mycobacteriaceae</taxon>
        <taxon>Mycolicibacterium</taxon>
    </lineage>
</organism>
<gene>
    <name evidence="3" type="ORF">CQY20_09825</name>
    <name evidence="2" type="ORF">MAGR_01260</name>
</gene>
<evidence type="ECO:0008006" key="6">
    <source>
        <dbReference type="Google" id="ProtNLM"/>
    </source>
</evidence>
<dbReference type="Proteomes" id="UP000465302">
    <property type="component" value="Unassembled WGS sequence"/>
</dbReference>
<evidence type="ECO:0000256" key="1">
    <source>
        <dbReference type="SAM" id="MobiDB-lite"/>
    </source>
</evidence>
<proteinExistence type="predicted"/>
<feature type="region of interest" description="Disordered" evidence="1">
    <location>
        <begin position="26"/>
        <end position="82"/>
    </location>
</feature>
<dbReference type="OrthoDB" id="4751509at2"/>
<reference evidence="2 5" key="2">
    <citation type="journal article" date="2019" name="Emerg. Microbes Infect.">
        <title>Comprehensive subspecies identification of 175 nontuberculous mycobacteria species based on 7547 genomic profiles.</title>
        <authorList>
            <person name="Matsumoto Y."/>
            <person name="Kinjo T."/>
            <person name="Motooka D."/>
            <person name="Nabeya D."/>
            <person name="Jung N."/>
            <person name="Uechi K."/>
            <person name="Horii T."/>
            <person name="Iida T."/>
            <person name="Fujita J."/>
            <person name="Nakamura S."/>
        </authorList>
    </citation>
    <scope>NUCLEOTIDE SEQUENCE [LARGE SCALE GENOMIC DNA]</scope>
    <source>
        <strain evidence="2 5">JCM 6377</strain>
    </source>
</reference>
<feature type="compositionally biased region" description="Pro residues" evidence="1">
    <location>
        <begin position="41"/>
        <end position="56"/>
    </location>
</feature>
<keyword evidence="4" id="KW-1185">Reference proteome</keyword>
<protein>
    <recommendedName>
        <fullName evidence="6">Serine/threonine protein kinase</fullName>
    </recommendedName>
</protein>
<evidence type="ECO:0000313" key="5">
    <source>
        <dbReference type="Proteomes" id="UP000465302"/>
    </source>
</evidence>
<accession>A0A2A7N6L0</accession>
<dbReference type="AlphaFoldDB" id="A0A2A7N6L0"/>
<dbReference type="RefSeq" id="WP_097939895.1">
    <property type="nucleotide sequence ID" value="NZ_BLKS01000001.1"/>
</dbReference>
<dbReference type="EMBL" id="PDCP01000014">
    <property type="protein sequence ID" value="PEG39490.1"/>
    <property type="molecule type" value="Genomic_DNA"/>
</dbReference>
<reference evidence="3 4" key="1">
    <citation type="submission" date="2017-10" db="EMBL/GenBank/DDBJ databases">
        <title>The new phylogeny of genus Mycobacterium.</title>
        <authorList>
            <person name="Tortoli E."/>
            <person name="Trovato A."/>
            <person name="Cirillo D.M."/>
        </authorList>
    </citation>
    <scope>NUCLEOTIDE SEQUENCE [LARGE SCALE GENOMIC DNA]</scope>
    <source>
        <strain evidence="3 4">CCUG37673</strain>
    </source>
</reference>
<dbReference type="EMBL" id="BLKS01000001">
    <property type="protein sequence ID" value="GFG48685.1"/>
    <property type="molecule type" value="Genomic_DNA"/>
</dbReference>
<feature type="compositionally biased region" description="Low complexity" evidence="1">
    <location>
        <begin position="57"/>
        <end position="75"/>
    </location>
</feature>
<sequence>MISVGAVIAVLVGTLVLVGAIDSRRTQDAAPQSDPNQQPAPSAPTPTPTPSTPAQPPSSQEADAPRAAAPATPFPSDDKGFIHSSARCEDTQAAYAIGRTNGSLVVICGEPTGRYEYLGVRLSDAALLRTQAETDAERGFFAQRGSVVYAVSAAELRVTAGSTVIKQEPMVEYREVAR</sequence>
<evidence type="ECO:0000313" key="4">
    <source>
        <dbReference type="Proteomes" id="UP000220914"/>
    </source>
</evidence>
<name>A0A2A7N6L0_MYCAG</name>